<dbReference type="Gene3D" id="1.10.287.110">
    <property type="entry name" value="DnaJ domain"/>
    <property type="match status" value="1"/>
</dbReference>
<feature type="region of interest" description="Disordered" evidence="1">
    <location>
        <begin position="719"/>
        <end position="746"/>
    </location>
</feature>
<feature type="compositionally biased region" description="Polar residues" evidence="1">
    <location>
        <begin position="399"/>
        <end position="409"/>
    </location>
</feature>
<proteinExistence type="predicted"/>
<protein>
    <recommendedName>
        <fullName evidence="2">J domain-containing protein</fullName>
    </recommendedName>
</protein>
<feature type="region of interest" description="Disordered" evidence="1">
    <location>
        <begin position="296"/>
        <end position="427"/>
    </location>
</feature>
<dbReference type="InterPro" id="IPR001623">
    <property type="entry name" value="DnaJ_domain"/>
</dbReference>
<organism evidence="3 4">
    <name type="scientific">Urochloa decumbens</name>
    <dbReference type="NCBI Taxonomy" id="240449"/>
    <lineage>
        <taxon>Eukaryota</taxon>
        <taxon>Viridiplantae</taxon>
        <taxon>Streptophyta</taxon>
        <taxon>Embryophyta</taxon>
        <taxon>Tracheophyta</taxon>
        <taxon>Spermatophyta</taxon>
        <taxon>Magnoliopsida</taxon>
        <taxon>Liliopsida</taxon>
        <taxon>Poales</taxon>
        <taxon>Poaceae</taxon>
        <taxon>PACMAD clade</taxon>
        <taxon>Panicoideae</taxon>
        <taxon>Panicodae</taxon>
        <taxon>Paniceae</taxon>
        <taxon>Melinidinae</taxon>
        <taxon>Urochloa</taxon>
    </lineage>
</organism>
<feature type="compositionally biased region" description="Polar residues" evidence="1">
    <location>
        <begin position="416"/>
        <end position="425"/>
    </location>
</feature>
<dbReference type="PROSITE" id="PS50076">
    <property type="entry name" value="DNAJ_2"/>
    <property type="match status" value="1"/>
</dbReference>
<feature type="compositionally biased region" description="Polar residues" evidence="1">
    <location>
        <begin position="300"/>
        <end position="319"/>
    </location>
</feature>
<dbReference type="EMBL" id="OZ075131">
    <property type="protein sequence ID" value="CAL4980552.1"/>
    <property type="molecule type" value="Genomic_DNA"/>
</dbReference>
<feature type="compositionally biased region" description="Basic and acidic residues" evidence="1">
    <location>
        <begin position="385"/>
        <end position="395"/>
    </location>
</feature>
<dbReference type="Pfam" id="PF11926">
    <property type="entry name" value="DUF3444"/>
    <property type="match status" value="2"/>
</dbReference>
<dbReference type="InterPro" id="IPR024593">
    <property type="entry name" value="DUF3444"/>
</dbReference>
<dbReference type="Pfam" id="PF00226">
    <property type="entry name" value="DnaJ"/>
    <property type="match status" value="1"/>
</dbReference>
<feature type="compositionally biased region" description="Polar residues" evidence="1">
    <location>
        <begin position="724"/>
        <end position="746"/>
    </location>
</feature>
<dbReference type="PANTHER" id="PTHR47374">
    <property type="entry name" value="ENDOSOME ANTIGEN-LIKE PROTEIN, PUTATIVE (DUF3444)-RELATED"/>
    <property type="match status" value="1"/>
</dbReference>
<evidence type="ECO:0000256" key="1">
    <source>
        <dbReference type="SAM" id="MobiDB-lite"/>
    </source>
</evidence>
<feature type="compositionally biased region" description="Polar residues" evidence="1">
    <location>
        <begin position="342"/>
        <end position="367"/>
    </location>
</feature>
<reference evidence="3" key="1">
    <citation type="submission" date="2024-10" db="EMBL/GenBank/DDBJ databases">
        <authorList>
            <person name="Ryan C."/>
        </authorList>
    </citation>
    <scope>NUCLEOTIDE SEQUENCE [LARGE SCALE GENOMIC DNA]</scope>
</reference>
<evidence type="ECO:0000313" key="3">
    <source>
        <dbReference type="EMBL" id="CAL4980552.1"/>
    </source>
</evidence>
<dbReference type="Proteomes" id="UP001497457">
    <property type="component" value="Chromosome 21rd"/>
</dbReference>
<keyword evidence="4" id="KW-1185">Reference proteome</keyword>
<evidence type="ECO:0000259" key="2">
    <source>
        <dbReference type="PROSITE" id="PS50076"/>
    </source>
</evidence>
<name>A0ABC9AJQ6_9POAL</name>
<gene>
    <name evidence="3" type="ORF">URODEC1_LOCUS55714</name>
</gene>
<evidence type="ECO:0000313" key="4">
    <source>
        <dbReference type="Proteomes" id="UP001497457"/>
    </source>
</evidence>
<dbReference type="InterPro" id="IPR036869">
    <property type="entry name" value="J_dom_sf"/>
</dbReference>
<dbReference type="GO" id="GO:0005783">
    <property type="term" value="C:endoplasmic reticulum"/>
    <property type="evidence" value="ECO:0007669"/>
    <property type="project" value="UniProtKB-ARBA"/>
</dbReference>
<feature type="domain" description="J" evidence="2">
    <location>
        <begin position="67"/>
        <end position="131"/>
    </location>
</feature>
<sequence>MMECNREEGLRARRIALSKLEKKDFWGAQRIALKAQRLYPELENLSQLLAVCEVHCAAEAEINGDLDWYAILQVEASADDMVIRKQYCRLSFWLHPDKNTLPGAEAAFKLVSIAHKTLCDRMMRFLYDMKREYLFGQVAKKLAQLTDATHANKGDAIGHRVPSDFILVFRTICPHCQKQFLFYQRNILVRCDGCDKTFFALKLHEEIVPLRFLPAAPYNARVSPVMFSCHPILRLEYGKLQTTGCNMHSRPTMNATQTDEHIKWDGRPCDDGEGNCSEAKGKAVQLLEMNQIDSPASAVDTDTTESMTPEPNFVATQNLSREDAAAGSSDLQKFGKRKQDDGTNSSHSMDSCNNKRQRNYDSFSNAKSSDDKMCNENADGVDSQSSDHHPSKFDDPEQGNITQEDNQQIYRKDTSDISTSTQRSAGDSMIPCSCPDIFDFENFRDANQFAVGQIWALYDKHDVMPRFYAQIKHFDASDFKIHLVWLEHHAMNEEEKIWTDKELPVACGDFCLQETEDTINDKFMLSHVVAWTKGKKDNSYGIYPCKGEVWALYKGWNMQWSLDADNHRSFEYEVVEVLSTMSANDGATVIPLVRIKGFVSLFASAKGKSSSYVIPSSELLRFSHNIPFYRMNGTEKVDVPEGFLELDTACLPADLDAAFPSVALVSYLSLGTMIGDMFTDWTSDSTDSEMDFEHELVARKENPLEPHVCLPMSTYDTDGDIHSEQNTSSQKNAHGTNELGDSSQQCVPPNSYSYPETDFHDFDVGRLCTKFKQGQIWAIYSDVDKFPNFYAWVRKVDQEPFRVHLTWLEACPQSEQEKRWLEQEIPISCGTFVVRDWKTEYDTVCVFSHLVDARKTGIKWQFEVLPQVGQIWAIYINWAPDWVPSSNTSCELAVGEIIERTEAGTKLTILTQVGSYRCVFKPNNRKEVLEIPAGQNLRFSHRIPSFRLTEERCSTLWGFHELDPASLPDVFLYGDT</sequence>
<dbReference type="AlphaFoldDB" id="A0ABC9AJQ6"/>
<dbReference type="SUPFAM" id="SSF46565">
    <property type="entry name" value="Chaperone J-domain"/>
    <property type="match status" value="1"/>
</dbReference>
<accession>A0ABC9AJQ6</accession>
<dbReference type="PANTHER" id="PTHR47374:SF9">
    <property type="entry name" value="DUF3444 DOMAIN-CONTAINING PROTEIN"/>
    <property type="match status" value="1"/>
</dbReference>
<dbReference type="CDD" id="cd06257">
    <property type="entry name" value="DnaJ"/>
    <property type="match status" value="1"/>
</dbReference>
<dbReference type="SMART" id="SM00271">
    <property type="entry name" value="DnaJ"/>
    <property type="match status" value="1"/>
</dbReference>